<proteinExistence type="predicted"/>
<keyword evidence="4" id="KW-1185">Reference proteome</keyword>
<reference evidence="3 4" key="1">
    <citation type="journal article" date="2008" name="Int. J. Syst. Evol. Microbiol.">
        <title>Neptunomonas japonica sp. nov., an Osedax japonicus symbiont-like bacterium isolated from sediment adjacent to sperm whale carcasses off Kagoshima, Japan.</title>
        <authorList>
            <person name="Miyazaki M."/>
            <person name="Nogi Y."/>
            <person name="Fujiwara Y."/>
            <person name="Kawato M."/>
            <person name="Kubokawa K."/>
            <person name="Horikoshi K."/>
        </authorList>
    </citation>
    <scope>NUCLEOTIDE SEQUENCE [LARGE SCALE GENOMIC DNA]</scope>
    <source>
        <strain evidence="3 4">JAMM 1380</strain>
    </source>
</reference>
<feature type="signal peptide" evidence="2">
    <location>
        <begin position="1"/>
        <end position="19"/>
    </location>
</feature>
<organism evidence="3 4">
    <name type="scientific">Neptunomonas japonica JAMM 1380</name>
    <dbReference type="NCBI Taxonomy" id="1441457"/>
    <lineage>
        <taxon>Bacteria</taxon>
        <taxon>Pseudomonadati</taxon>
        <taxon>Pseudomonadota</taxon>
        <taxon>Gammaproteobacteria</taxon>
        <taxon>Oceanospirillales</taxon>
        <taxon>Oceanospirillaceae</taxon>
        <taxon>Neptunomonas</taxon>
    </lineage>
</organism>
<evidence type="ECO:0000256" key="1">
    <source>
        <dbReference type="SAM" id="MobiDB-lite"/>
    </source>
</evidence>
<keyword evidence="2" id="KW-0732">Signal</keyword>
<evidence type="ECO:0000313" key="3">
    <source>
        <dbReference type="EMBL" id="BBB30763.1"/>
    </source>
</evidence>
<feature type="region of interest" description="Disordered" evidence="1">
    <location>
        <begin position="99"/>
        <end position="119"/>
    </location>
</feature>
<evidence type="ECO:0008006" key="5">
    <source>
        <dbReference type="Google" id="ProtNLM"/>
    </source>
</evidence>
<evidence type="ECO:0000313" key="4">
    <source>
        <dbReference type="Proteomes" id="UP000595332"/>
    </source>
</evidence>
<feature type="chain" id="PRO_5032506165" description="Outer membrane protein beta-barrel domain-containing protein" evidence="2">
    <location>
        <begin position="20"/>
        <end position="119"/>
    </location>
</feature>
<dbReference type="Proteomes" id="UP000595332">
    <property type="component" value="Chromosome"/>
</dbReference>
<gene>
    <name evidence="3" type="ORF">NEJAP_2823</name>
</gene>
<dbReference type="AlphaFoldDB" id="A0A7R6PWF7"/>
<dbReference type="KEGG" id="njp:NEJAP_2823"/>
<dbReference type="RefSeq" id="WP_201347921.1">
    <property type="nucleotide sequence ID" value="NZ_AP014546.1"/>
</dbReference>
<protein>
    <recommendedName>
        <fullName evidence="5">Outer membrane protein beta-barrel domain-containing protein</fullName>
    </recommendedName>
</protein>
<accession>A0A7R6PWF7</accession>
<evidence type="ECO:0000256" key="2">
    <source>
        <dbReference type="SAM" id="SignalP"/>
    </source>
</evidence>
<sequence>MKKSLLLTLSILCTSTAHADPAIMFGLSYSFNGEFGVTVKALSSDDEDEFVAAVGATFYPYTSKSLGLDAGIGYTFDDAAAVLSWDFLQEAAQASIGYANTDSNKSSSPVSTPAPSPGA</sequence>
<name>A0A7R6PWF7_9GAMM</name>
<dbReference type="EMBL" id="AP014546">
    <property type="protein sequence ID" value="BBB30763.1"/>
    <property type="molecule type" value="Genomic_DNA"/>
</dbReference>